<evidence type="ECO:0000313" key="2">
    <source>
        <dbReference type="EMBL" id="CAG6462420.1"/>
    </source>
</evidence>
<dbReference type="EMBL" id="HBUE01045434">
    <property type="protein sequence ID" value="CAG6462420.1"/>
    <property type="molecule type" value="Transcribed_RNA"/>
</dbReference>
<feature type="compositionally biased region" description="Basic residues" evidence="1">
    <location>
        <begin position="101"/>
        <end position="115"/>
    </location>
</feature>
<name>A0A8D8F9C9_CULPI</name>
<organism evidence="2">
    <name type="scientific">Culex pipiens</name>
    <name type="common">House mosquito</name>
    <dbReference type="NCBI Taxonomy" id="7175"/>
    <lineage>
        <taxon>Eukaryota</taxon>
        <taxon>Metazoa</taxon>
        <taxon>Ecdysozoa</taxon>
        <taxon>Arthropoda</taxon>
        <taxon>Hexapoda</taxon>
        <taxon>Insecta</taxon>
        <taxon>Pterygota</taxon>
        <taxon>Neoptera</taxon>
        <taxon>Endopterygota</taxon>
        <taxon>Diptera</taxon>
        <taxon>Nematocera</taxon>
        <taxon>Culicoidea</taxon>
        <taxon>Culicidae</taxon>
        <taxon>Culicinae</taxon>
        <taxon>Culicini</taxon>
        <taxon>Culex</taxon>
        <taxon>Culex</taxon>
    </lineage>
</organism>
<evidence type="ECO:0000256" key="1">
    <source>
        <dbReference type="SAM" id="MobiDB-lite"/>
    </source>
</evidence>
<proteinExistence type="predicted"/>
<feature type="compositionally biased region" description="Low complexity" evidence="1">
    <location>
        <begin position="72"/>
        <end position="84"/>
    </location>
</feature>
<feature type="region of interest" description="Disordered" evidence="1">
    <location>
        <begin position="1"/>
        <end position="48"/>
    </location>
</feature>
<feature type="region of interest" description="Disordered" evidence="1">
    <location>
        <begin position="71"/>
        <end position="118"/>
    </location>
</feature>
<feature type="compositionally biased region" description="Basic and acidic residues" evidence="1">
    <location>
        <begin position="87"/>
        <end position="100"/>
    </location>
</feature>
<dbReference type="AlphaFoldDB" id="A0A8D8F9C9"/>
<accession>A0A8D8F9C9</accession>
<protein>
    <submittedName>
        <fullName evidence="2">(northern house mosquito) hypothetical protein</fullName>
    </submittedName>
</protein>
<sequence>MFPLAWQALPSQRGHGPSAKMSGKVHQSQPGPEGSDHSTQFAVSHPRRMGRQLEAAAKLGCARCHRKRFRVGPSPARAAPSGPAKARRSDCRLPDGDPVRRGQHHRLGGPSRRVHGPGIVLVRGEGF</sequence>
<reference evidence="2" key="1">
    <citation type="submission" date="2021-05" db="EMBL/GenBank/DDBJ databases">
        <authorList>
            <person name="Alioto T."/>
            <person name="Alioto T."/>
            <person name="Gomez Garrido J."/>
        </authorList>
    </citation>
    <scope>NUCLEOTIDE SEQUENCE</scope>
</reference>